<name>A0A4R6E3W8_9RHOO</name>
<reference evidence="1 2" key="1">
    <citation type="submission" date="2019-03" db="EMBL/GenBank/DDBJ databases">
        <title>Genomic Encyclopedia of Type Strains, Phase IV (KMG-IV): sequencing the most valuable type-strain genomes for metagenomic binning, comparative biology and taxonomic classification.</title>
        <authorList>
            <person name="Goeker M."/>
        </authorList>
    </citation>
    <scope>NUCLEOTIDE SEQUENCE [LARGE SCALE GENOMIC DNA]</scope>
    <source>
        <strain evidence="1 2">DSM 12121</strain>
    </source>
</reference>
<dbReference type="PROSITE" id="PS51257">
    <property type="entry name" value="PROKAR_LIPOPROTEIN"/>
    <property type="match status" value="1"/>
</dbReference>
<dbReference type="AlphaFoldDB" id="A0A4R6E3W8"/>
<sequence length="295" mass="34175">MTTREPSICFVIPYFGRWPFWMPFFLASCRANPTVDWLLFSDCGELEGLPPNVRVVSVSYADYCVRVAGALGIPFAPSSPYKLCDLKPALGYIHQADLAGYDFWAFGDLDLILGDLRAYFTAGRLARKDLFSTHERRISGHCCLVRNTREMRELFFRVPDWQARLSAPEHLGFDEGAFSRIFIRRKNWPRMLARLAAQLNPWFRRAEFIESYSTPDAKLPWVDGTRNYPKRWFWRDGALTNDRDGERRFPYVHFLMWKGDEWKRIPAADIAAYPQVARLPAWQVSTSGFAPLEPS</sequence>
<proteinExistence type="predicted"/>
<evidence type="ECO:0000313" key="1">
    <source>
        <dbReference type="EMBL" id="TDN52495.1"/>
    </source>
</evidence>
<comment type="caution">
    <text evidence="1">The sequence shown here is derived from an EMBL/GenBank/DDBJ whole genome shotgun (WGS) entry which is preliminary data.</text>
</comment>
<organism evidence="1 2">
    <name type="scientific">Azoarcus indigens</name>
    <dbReference type="NCBI Taxonomy" id="29545"/>
    <lineage>
        <taxon>Bacteria</taxon>
        <taxon>Pseudomonadati</taxon>
        <taxon>Pseudomonadota</taxon>
        <taxon>Betaproteobacteria</taxon>
        <taxon>Rhodocyclales</taxon>
        <taxon>Zoogloeaceae</taxon>
        <taxon>Azoarcus</taxon>
    </lineage>
</organism>
<accession>A0A4R6E3W8</accession>
<gene>
    <name evidence="1" type="ORF">C7389_106195</name>
</gene>
<dbReference type="OrthoDB" id="1910631at2"/>
<dbReference type="EMBL" id="SNVV01000006">
    <property type="protein sequence ID" value="TDN52495.1"/>
    <property type="molecule type" value="Genomic_DNA"/>
</dbReference>
<evidence type="ECO:0000313" key="2">
    <source>
        <dbReference type="Proteomes" id="UP000295129"/>
    </source>
</evidence>
<dbReference type="InterPro" id="IPR046733">
    <property type="entry name" value="DUF6625"/>
</dbReference>
<dbReference type="Pfam" id="PF20330">
    <property type="entry name" value="DUF6625"/>
    <property type="match status" value="1"/>
</dbReference>
<dbReference type="RefSeq" id="WP_133590635.1">
    <property type="nucleotide sequence ID" value="NZ_SNVV01000006.1"/>
</dbReference>
<protein>
    <submittedName>
        <fullName evidence="1">Uncharacterized protein</fullName>
    </submittedName>
</protein>
<keyword evidence="2" id="KW-1185">Reference proteome</keyword>
<dbReference type="Proteomes" id="UP000295129">
    <property type="component" value="Unassembled WGS sequence"/>
</dbReference>